<sequence length="196" mass="21599">MREPLRALEVPLGDLPIHLHEVGIVERKIPRHEDEQHDAARPDVCLGPDVALLVDDLRGHPEVGHLQVAILVKEEVLGLDVTVVHPSAVAKVDCLDQLLEVFPGHVLLELTLGHLVEQLAAFDVLHRKVDLGLARHDLVELHDVGVPHEAHHGDLTLDLVDQADSQHLLLVDDLDRHVLAGLQVPPVVDLRERALA</sequence>
<dbReference type="EMBL" id="MU851106">
    <property type="protein sequence ID" value="KAK2631099.1"/>
    <property type="molecule type" value="Genomic_DNA"/>
</dbReference>
<evidence type="ECO:0000313" key="2">
    <source>
        <dbReference type="Proteomes" id="UP000030711"/>
    </source>
</evidence>
<dbReference type="AlphaFoldDB" id="A0AAD9T8V9"/>
<proteinExistence type="predicted"/>
<gene>
    <name evidence="1" type="ORF">EUGRSUZ_L03403</name>
</gene>
<accession>A0AAD9T8V9</accession>
<keyword evidence="2" id="KW-1185">Reference proteome</keyword>
<dbReference type="Proteomes" id="UP000030711">
    <property type="component" value="Unassembled WGS sequence"/>
</dbReference>
<evidence type="ECO:0000313" key="1">
    <source>
        <dbReference type="EMBL" id="KAK2631099.1"/>
    </source>
</evidence>
<protein>
    <submittedName>
        <fullName evidence="1">Uncharacterized protein</fullName>
    </submittedName>
</protein>
<name>A0AAD9T8V9_EUCGR</name>
<comment type="caution">
    <text evidence="1">The sequence shown here is derived from an EMBL/GenBank/DDBJ whole genome shotgun (WGS) entry which is preliminary data.</text>
</comment>
<organism evidence="1 2">
    <name type="scientific">Eucalyptus grandis</name>
    <name type="common">Flooded gum</name>
    <dbReference type="NCBI Taxonomy" id="71139"/>
    <lineage>
        <taxon>Eukaryota</taxon>
        <taxon>Viridiplantae</taxon>
        <taxon>Streptophyta</taxon>
        <taxon>Embryophyta</taxon>
        <taxon>Tracheophyta</taxon>
        <taxon>Spermatophyta</taxon>
        <taxon>Magnoliopsida</taxon>
        <taxon>eudicotyledons</taxon>
        <taxon>Gunneridae</taxon>
        <taxon>Pentapetalae</taxon>
        <taxon>rosids</taxon>
        <taxon>malvids</taxon>
        <taxon>Myrtales</taxon>
        <taxon>Myrtaceae</taxon>
        <taxon>Myrtoideae</taxon>
        <taxon>Eucalypteae</taxon>
        <taxon>Eucalyptus</taxon>
    </lineage>
</organism>
<reference evidence="1 2" key="1">
    <citation type="journal article" date="2014" name="Nature">
        <title>The genome of Eucalyptus grandis.</title>
        <authorList>
            <person name="Myburg A.A."/>
            <person name="Grattapaglia D."/>
            <person name="Tuskan G.A."/>
            <person name="Hellsten U."/>
            <person name="Hayes R.D."/>
            <person name="Grimwood J."/>
            <person name="Jenkins J."/>
            <person name="Lindquist E."/>
            <person name="Tice H."/>
            <person name="Bauer D."/>
            <person name="Goodstein D.M."/>
            <person name="Dubchak I."/>
            <person name="Poliakov A."/>
            <person name="Mizrachi E."/>
            <person name="Kullan A.R."/>
            <person name="Hussey S.G."/>
            <person name="Pinard D."/>
            <person name="van der Merwe K."/>
            <person name="Singh P."/>
            <person name="van Jaarsveld I."/>
            <person name="Silva-Junior O.B."/>
            <person name="Togawa R.C."/>
            <person name="Pappas M.R."/>
            <person name="Faria D.A."/>
            <person name="Sansaloni C.P."/>
            <person name="Petroli C.D."/>
            <person name="Yang X."/>
            <person name="Ranjan P."/>
            <person name="Tschaplinski T.J."/>
            <person name="Ye C.Y."/>
            <person name="Li T."/>
            <person name="Sterck L."/>
            <person name="Vanneste K."/>
            <person name="Murat F."/>
            <person name="Soler M."/>
            <person name="Clemente H.S."/>
            <person name="Saidi N."/>
            <person name="Cassan-Wang H."/>
            <person name="Dunand C."/>
            <person name="Hefer C.A."/>
            <person name="Bornberg-Bauer E."/>
            <person name="Kersting A.R."/>
            <person name="Vining K."/>
            <person name="Amarasinghe V."/>
            <person name="Ranik M."/>
            <person name="Naithani S."/>
            <person name="Elser J."/>
            <person name="Boyd A.E."/>
            <person name="Liston A."/>
            <person name="Spatafora J.W."/>
            <person name="Dharmwardhana P."/>
            <person name="Raja R."/>
            <person name="Sullivan C."/>
            <person name="Romanel E."/>
            <person name="Alves-Ferreira M."/>
            <person name="Kulheim C."/>
            <person name="Foley W."/>
            <person name="Carocha V."/>
            <person name="Paiva J."/>
            <person name="Kudrna D."/>
            <person name="Brommonschenkel S.H."/>
            <person name="Pasquali G."/>
            <person name="Byrne M."/>
            <person name="Rigault P."/>
            <person name="Tibbits J."/>
            <person name="Spokevicius A."/>
            <person name="Jones R.C."/>
            <person name="Steane D.A."/>
            <person name="Vaillancourt R.E."/>
            <person name="Potts B.M."/>
            <person name="Joubert F."/>
            <person name="Barry K."/>
            <person name="Pappas G.J."/>
            <person name="Strauss S.H."/>
            <person name="Jaiswal P."/>
            <person name="Grima-Pettenati J."/>
            <person name="Salse J."/>
            <person name="Van de Peer Y."/>
            <person name="Rokhsar D.S."/>
            <person name="Schmutz J."/>
        </authorList>
    </citation>
    <scope>NUCLEOTIDE SEQUENCE [LARGE SCALE GENOMIC DNA]</scope>
    <source>
        <strain evidence="2">cv. BRASUZ1</strain>
        <tissue evidence="1">Leaf extractions</tissue>
    </source>
</reference>